<reference evidence="3" key="1">
    <citation type="submission" date="2020-05" db="EMBL/GenBank/DDBJ databases">
        <authorList>
            <person name="Chiriac C."/>
            <person name="Salcher M."/>
            <person name="Ghai R."/>
            <person name="Kavagutti S V."/>
        </authorList>
    </citation>
    <scope>NUCLEOTIDE SEQUENCE</scope>
</reference>
<evidence type="ECO:0000313" key="3">
    <source>
        <dbReference type="EMBL" id="CAB4175950.1"/>
    </source>
</evidence>
<evidence type="ECO:0000313" key="2">
    <source>
        <dbReference type="EMBL" id="CAB4163422.1"/>
    </source>
</evidence>
<dbReference type="EMBL" id="LR796751">
    <property type="protein sequence ID" value="CAB4163422.1"/>
    <property type="molecule type" value="Genomic_DNA"/>
</dbReference>
<gene>
    <name evidence="4" type="ORF">UFOVP1147_15</name>
    <name evidence="5" type="ORF">UFOVP1594_11</name>
    <name evidence="1" type="ORF">UFOVP484_58</name>
    <name evidence="2" type="ORF">UFOVP808_16</name>
    <name evidence="3" type="ORF">UFOVP994_11</name>
</gene>
<dbReference type="EMBL" id="LR797096">
    <property type="protein sequence ID" value="CAB4186468.1"/>
    <property type="molecule type" value="Genomic_DNA"/>
</dbReference>
<dbReference type="EMBL" id="LR796930">
    <property type="protein sequence ID" value="CAB4175950.1"/>
    <property type="molecule type" value="Genomic_DNA"/>
</dbReference>
<sequence>MANANRPSGFTPVQYLNGSTWSGQARLYSIAAAYATALYIGDPVISSGTADVNGVPGIVLGAATGALRGVIVGLGSSEGLPANIINPNVAYRPAAAQTTDWYAMVVDDPNVIFAIQEESNGTAIAATQIGLNTIPVIGTGNGFISGWLLSSSTGATPATTATLQLRLMGLVRTSDNGFGAYAKHLVKINVHELGTGTGAAGV</sequence>
<dbReference type="EMBL" id="LR796463">
    <property type="protein sequence ID" value="CAB4146259.1"/>
    <property type="molecule type" value="Genomic_DNA"/>
</dbReference>
<accession>A0A6J5PVQ1</accession>
<dbReference type="EMBL" id="LR797458">
    <property type="protein sequence ID" value="CAB4217178.1"/>
    <property type="molecule type" value="Genomic_DNA"/>
</dbReference>
<name>A0A6J5PVQ1_9CAUD</name>
<evidence type="ECO:0000313" key="1">
    <source>
        <dbReference type="EMBL" id="CAB4146259.1"/>
    </source>
</evidence>
<evidence type="ECO:0000313" key="4">
    <source>
        <dbReference type="EMBL" id="CAB4186468.1"/>
    </source>
</evidence>
<organism evidence="3">
    <name type="scientific">uncultured Caudovirales phage</name>
    <dbReference type="NCBI Taxonomy" id="2100421"/>
    <lineage>
        <taxon>Viruses</taxon>
        <taxon>Duplodnaviria</taxon>
        <taxon>Heunggongvirae</taxon>
        <taxon>Uroviricota</taxon>
        <taxon>Caudoviricetes</taxon>
        <taxon>Peduoviridae</taxon>
        <taxon>Maltschvirus</taxon>
        <taxon>Maltschvirus maltsch</taxon>
    </lineage>
</organism>
<proteinExistence type="predicted"/>
<evidence type="ECO:0000313" key="5">
    <source>
        <dbReference type="EMBL" id="CAB4217178.1"/>
    </source>
</evidence>
<protein>
    <submittedName>
        <fullName evidence="3">Uncharacterized protein</fullName>
    </submittedName>
</protein>